<evidence type="ECO:0000313" key="2">
    <source>
        <dbReference type="Proteomes" id="UP000319255"/>
    </source>
</evidence>
<comment type="caution">
    <text evidence="1">The sequence shown here is derived from an EMBL/GenBank/DDBJ whole genome shotgun (WGS) entry which is preliminary data.</text>
</comment>
<dbReference type="Proteomes" id="UP000319255">
    <property type="component" value="Unassembled WGS sequence"/>
</dbReference>
<dbReference type="EMBL" id="VFRP01000018">
    <property type="protein sequence ID" value="TPE48919.1"/>
    <property type="molecule type" value="Genomic_DNA"/>
</dbReference>
<reference evidence="1 2" key="1">
    <citation type="submission" date="2019-06" db="EMBL/GenBank/DDBJ databases">
        <title>A novel bacterium of genus Amaricoccus, isolated from marine sediment.</title>
        <authorList>
            <person name="Huang H."/>
            <person name="Mo K."/>
            <person name="Hu Y."/>
        </authorList>
    </citation>
    <scope>NUCLEOTIDE SEQUENCE [LARGE SCALE GENOMIC DNA]</scope>
    <source>
        <strain evidence="1 2">HB172011</strain>
    </source>
</reference>
<gene>
    <name evidence="1" type="ORF">FJM51_15940</name>
</gene>
<dbReference type="RefSeq" id="WP_140455137.1">
    <property type="nucleotide sequence ID" value="NZ_VFRP01000018.1"/>
</dbReference>
<organism evidence="1 2">
    <name type="scientific">Amaricoccus solimangrovi</name>
    <dbReference type="NCBI Taxonomy" id="2589815"/>
    <lineage>
        <taxon>Bacteria</taxon>
        <taxon>Pseudomonadati</taxon>
        <taxon>Pseudomonadota</taxon>
        <taxon>Alphaproteobacteria</taxon>
        <taxon>Rhodobacterales</taxon>
        <taxon>Paracoccaceae</taxon>
        <taxon>Amaricoccus</taxon>
    </lineage>
</organism>
<proteinExistence type="predicted"/>
<dbReference type="InterPro" id="IPR014054">
    <property type="entry name" value="Phage_regulatory_Rha"/>
</dbReference>
<protein>
    <submittedName>
        <fullName evidence="1">Rha family transcriptional regulator</fullName>
    </submittedName>
</protein>
<evidence type="ECO:0000313" key="1">
    <source>
        <dbReference type="EMBL" id="TPE48919.1"/>
    </source>
</evidence>
<dbReference type="AlphaFoldDB" id="A0A501WH92"/>
<dbReference type="NCBIfam" id="TIGR02681">
    <property type="entry name" value="phage_pRha"/>
    <property type="match status" value="1"/>
</dbReference>
<name>A0A501WH92_9RHOB</name>
<keyword evidence="2" id="KW-1185">Reference proteome</keyword>
<dbReference type="Pfam" id="PF09669">
    <property type="entry name" value="Phage_pRha"/>
    <property type="match status" value="1"/>
</dbReference>
<sequence length="165" mass="18504">MTDQLVPTAASLIKAGAVFRHGAASFTTSLAIAKHFGKRHANVLRAIDDILETDPTLELNFELELTPVSIGNGGIRHVRTFRLNRRAVALLVFGFKGKKALAWKNTFLDAFDIMAENLNRVQWDEVSKFKATPANEMTPWQRKLAKEKAAQAKTRRLVQQSHRPN</sequence>
<dbReference type="OrthoDB" id="9808959at2"/>
<accession>A0A501WH92</accession>